<gene>
    <name evidence="1" type="ORF">BDA96_01G444000</name>
</gene>
<evidence type="ECO:0000313" key="1">
    <source>
        <dbReference type="EMBL" id="KAG0551681.1"/>
    </source>
</evidence>
<accession>A0A921V3B5</accession>
<proteinExistence type="predicted"/>
<protein>
    <submittedName>
        <fullName evidence="1">Uncharacterized protein</fullName>
    </submittedName>
</protein>
<reference evidence="1" key="2">
    <citation type="submission" date="2020-10" db="EMBL/GenBank/DDBJ databases">
        <authorList>
            <person name="Cooper E.A."/>
            <person name="Brenton Z.W."/>
            <person name="Flinn B.S."/>
            <person name="Jenkins J."/>
            <person name="Shu S."/>
            <person name="Flowers D."/>
            <person name="Luo F."/>
            <person name="Wang Y."/>
            <person name="Xia P."/>
            <person name="Barry K."/>
            <person name="Daum C."/>
            <person name="Lipzen A."/>
            <person name="Yoshinaga Y."/>
            <person name="Schmutz J."/>
            <person name="Saski C."/>
            <person name="Vermerris W."/>
            <person name="Kresovich S."/>
        </authorList>
    </citation>
    <scope>NUCLEOTIDE SEQUENCE</scope>
</reference>
<dbReference type="EMBL" id="CM027680">
    <property type="protein sequence ID" value="KAG0551681.1"/>
    <property type="molecule type" value="Genomic_DNA"/>
</dbReference>
<dbReference type="Proteomes" id="UP000807115">
    <property type="component" value="Chromosome 1"/>
</dbReference>
<comment type="caution">
    <text evidence="1">The sequence shown here is derived from an EMBL/GenBank/DDBJ whole genome shotgun (WGS) entry which is preliminary data.</text>
</comment>
<organism evidence="1 2">
    <name type="scientific">Sorghum bicolor</name>
    <name type="common">Sorghum</name>
    <name type="synonym">Sorghum vulgare</name>
    <dbReference type="NCBI Taxonomy" id="4558"/>
    <lineage>
        <taxon>Eukaryota</taxon>
        <taxon>Viridiplantae</taxon>
        <taxon>Streptophyta</taxon>
        <taxon>Embryophyta</taxon>
        <taxon>Tracheophyta</taxon>
        <taxon>Spermatophyta</taxon>
        <taxon>Magnoliopsida</taxon>
        <taxon>Liliopsida</taxon>
        <taxon>Poales</taxon>
        <taxon>Poaceae</taxon>
        <taxon>PACMAD clade</taxon>
        <taxon>Panicoideae</taxon>
        <taxon>Andropogonodae</taxon>
        <taxon>Andropogoneae</taxon>
        <taxon>Sorghinae</taxon>
        <taxon>Sorghum</taxon>
    </lineage>
</organism>
<dbReference type="AlphaFoldDB" id="A0A921V3B5"/>
<evidence type="ECO:0000313" key="2">
    <source>
        <dbReference type="Proteomes" id="UP000807115"/>
    </source>
</evidence>
<name>A0A921V3B5_SORBI</name>
<reference evidence="1" key="1">
    <citation type="journal article" date="2019" name="BMC Genomics">
        <title>A new reference genome for Sorghum bicolor reveals high levels of sequence similarity between sweet and grain genotypes: implications for the genetics of sugar metabolism.</title>
        <authorList>
            <person name="Cooper E.A."/>
            <person name="Brenton Z.W."/>
            <person name="Flinn B.S."/>
            <person name="Jenkins J."/>
            <person name="Shu S."/>
            <person name="Flowers D."/>
            <person name="Luo F."/>
            <person name="Wang Y."/>
            <person name="Xia P."/>
            <person name="Barry K."/>
            <person name="Daum C."/>
            <person name="Lipzen A."/>
            <person name="Yoshinaga Y."/>
            <person name="Schmutz J."/>
            <person name="Saski C."/>
            <person name="Vermerris W."/>
            <person name="Kresovich S."/>
        </authorList>
    </citation>
    <scope>NUCLEOTIDE SEQUENCE</scope>
</reference>
<sequence>MVPGIWRCIDDAGQEVEEAGWAKGRLITTINKLASTMTDRESGIELRRVVLLWLVARKRHDRDKNRG</sequence>